<dbReference type="PROSITE" id="PS51645">
    <property type="entry name" value="PHR_CRY_ALPHA_BETA"/>
    <property type="match status" value="1"/>
</dbReference>
<keyword evidence="4 8" id="KW-0285">Flavoprotein</keyword>
<name>A0A1N6G3R7_9BURK</name>
<dbReference type="EMBL" id="FSRU01000001">
    <property type="protein sequence ID" value="SIO02196.1"/>
    <property type="molecule type" value="Genomic_DNA"/>
</dbReference>
<protein>
    <recommendedName>
        <fullName evidence="3">Deoxyribodipyrimidine photo-lyase</fullName>
        <ecNumber evidence="2">4.1.99.3</ecNumber>
    </recommendedName>
</protein>
<dbReference type="Pfam" id="PF00875">
    <property type="entry name" value="DNA_photolyase"/>
    <property type="match status" value="1"/>
</dbReference>
<dbReference type="InterPro" id="IPR014729">
    <property type="entry name" value="Rossmann-like_a/b/a_fold"/>
</dbReference>
<dbReference type="InterPro" id="IPR005101">
    <property type="entry name" value="Cryptochr/Photolyase_FAD-bd"/>
</dbReference>
<feature type="domain" description="Photolyase/cryptochrome alpha/beta" evidence="11">
    <location>
        <begin position="36"/>
        <end position="176"/>
    </location>
</feature>
<dbReference type="SUPFAM" id="SSF52425">
    <property type="entry name" value="Cryptochrome/photolyase, N-terminal domain"/>
    <property type="match status" value="1"/>
</dbReference>
<organism evidence="12 13">
    <name type="scientific">Paraburkholderia phenazinium</name>
    <dbReference type="NCBI Taxonomy" id="60549"/>
    <lineage>
        <taxon>Bacteria</taxon>
        <taxon>Pseudomonadati</taxon>
        <taxon>Pseudomonadota</taxon>
        <taxon>Betaproteobacteria</taxon>
        <taxon>Burkholderiales</taxon>
        <taxon>Burkholderiaceae</taxon>
        <taxon>Paraburkholderia</taxon>
    </lineage>
</organism>
<feature type="site" description="Electron transfer via tryptophanyl radical" evidence="9">
    <location>
        <position position="410"/>
    </location>
</feature>
<sequence length="523" mass="59350">MPEAGFVSAPAFAARDAPHHQPIIMTRVRRLNTHFDTGLVWFRRDLRSTDQAALYYALKHCERVWCVFVLDTTILQPILDTLRIRRPDRTPEDRRIEFILAALEELDQALRQHGGGLIVLHDDARAAIPALAEQLGVEAVFTNHDYEPAAIERDEAVREQLAEKGRELLTFKDQVIFERDEILTGQGKSFTVFTPYKNAWLKQLNAFDLQPYPVETYLANLAPPPAALDRGRPTLAQLGFAPSNLADLRLPTGMNGAQQLLDDFLTRIDSYGDRRDFPAAKGPSYLSMHLRFGTVSIRTLARLAHELSLQPDGQGAATWLSELIWRDFYFMILSHHPRLASGAAFKAEYDALRWETGPHADAAFAAWCEGRTGYPLVDAAMLQLNRTGYMHNRLRMVTASFLVKDLGIDWRLGERYFAEQLNDFDFSANNGGWQWAASTGCDAQPYFRIFNPVTQSEKFDPEGRFIKRYLPQLANVPPKWIHAPWLAGVERLTDFGVTLERDYAAPIVDHAEARQRTLARFGK</sequence>
<accession>A0A1N6G3R7</accession>
<feature type="site" description="Electron transfer via tryptophanyl radical" evidence="9">
    <location>
        <position position="433"/>
    </location>
</feature>
<feature type="binding site" evidence="8">
    <location>
        <position position="319"/>
    </location>
    <ligand>
        <name>FAD</name>
        <dbReference type="ChEBI" id="CHEBI:57692"/>
    </ligand>
</feature>
<dbReference type="PROSITE" id="PS00691">
    <property type="entry name" value="DNA_PHOTOLYASES_1_2"/>
    <property type="match status" value="1"/>
</dbReference>
<evidence type="ECO:0000256" key="8">
    <source>
        <dbReference type="PIRSR" id="PIRSR602081-1"/>
    </source>
</evidence>
<feature type="binding site" evidence="8">
    <location>
        <begin position="322"/>
        <end position="329"/>
    </location>
    <ligand>
        <name>FAD</name>
        <dbReference type="ChEBI" id="CHEBI:57692"/>
    </ligand>
</feature>
<dbReference type="PANTHER" id="PTHR11455:SF9">
    <property type="entry name" value="CRYPTOCHROME CIRCADIAN CLOCK 5 ISOFORM X1"/>
    <property type="match status" value="1"/>
</dbReference>
<feature type="binding site" evidence="8">
    <location>
        <position position="271"/>
    </location>
    <ligand>
        <name>FAD</name>
        <dbReference type="ChEBI" id="CHEBI:57692"/>
    </ligand>
</feature>
<dbReference type="GO" id="GO:0003904">
    <property type="term" value="F:deoxyribodipyrimidine photo-lyase activity"/>
    <property type="evidence" value="ECO:0007669"/>
    <property type="project" value="UniProtKB-EC"/>
</dbReference>
<comment type="cofactor">
    <cofactor evidence="8">
        <name>FAD</name>
        <dbReference type="ChEBI" id="CHEBI:57692"/>
    </cofactor>
    <text evidence="8">Binds 1 FAD per subunit.</text>
</comment>
<evidence type="ECO:0000313" key="13">
    <source>
        <dbReference type="Proteomes" id="UP000185151"/>
    </source>
</evidence>
<evidence type="ECO:0000256" key="4">
    <source>
        <dbReference type="ARBA" id="ARBA00022630"/>
    </source>
</evidence>
<gene>
    <name evidence="12" type="ORF">SAMN05444165_0547</name>
</gene>
<dbReference type="FunFam" id="1.10.579.10:FF:000003">
    <property type="entry name" value="Deoxyribodipyrimidine photo-lyase"/>
    <property type="match status" value="1"/>
</dbReference>
<dbReference type="Gene3D" id="3.40.50.620">
    <property type="entry name" value="HUPs"/>
    <property type="match status" value="1"/>
</dbReference>
<dbReference type="PRINTS" id="PR00147">
    <property type="entry name" value="DNAPHOTLYASE"/>
</dbReference>
<comment type="similarity">
    <text evidence="10">Belongs to the DNA photolyase family.</text>
</comment>
<dbReference type="Gene3D" id="1.10.579.10">
    <property type="entry name" value="DNA Cyclobutane Dipyrimidine Photolyase, subunit A, domain 3"/>
    <property type="match status" value="1"/>
</dbReference>
<proteinExistence type="inferred from homology"/>
<dbReference type="PANTHER" id="PTHR11455">
    <property type="entry name" value="CRYPTOCHROME"/>
    <property type="match status" value="1"/>
</dbReference>
<dbReference type="Proteomes" id="UP000185151">
    <property type="component" value="Unassembled WGS sequence"/>
</dbReference>
<evidence type="ECO:0000256" key="6">
    <source>
        <dbReference type="ARBA" id="ARBA00022991"/>
    </source>
</evidence>
<dbReference type="InterPro" id="IPR002081">
    <property type="entry name" value="Cryptochrome/DNA_photolyase_1"/>
</dbReference>
<dbReference type="AlphaFoldDB" id="A0A1N6G3R7"/>
<evidence type="ECO:0000256" key="2">
    <source>
        <dbReference type="ARBA" id="ARBA00013149"/>
    </source>
</evidence>
<reference evidence="12 13" key="1">
    <citation type="submission" date="2016-11" db="EMBL/GenBank/DDBJ databases">
        <authorList>
            <person name="Jaros S."/>
            <person name="Januszkiewicz K."/>
            <person name="Wedrychowicz H."/>
        </authorList>
    </citation>
    <scope>NUCLEOTIDE SEQUENCE [LARGE SCALE GENOMIC DNA]</scope>
    <source>
        <strain evidence="12 13">GAS95</strain>
    </source>
</reference>
<feature type="site" description="Electron transfer via tryptophanyl radical" evidence="9">
    <location>
        <position position="354"/>
    </location>
</feature>
<dbReference type="InterPro" id="IPR036134">
    <property type="entry name" value="Crypto/Photolyase_FAD-like_sf"/>
</dbReference>
<evidence type="ECO:0000259" key="11">
    <source>
        <dbReference type="PROSITE" id="PS51645"/>
    </source>
</evidence>
<feature type="binding site" evidence="8">
    <location>
        <begin position="423"/>
        <end position="425"/>
    </location>
    <ligand>
        <name>FAD</name>
        <dbReference type="ChEBI" id="CHEBI:57692"/>
    </ligand>
</feature>
<keyword evidence="13" id="KW-1185">Reference proteome</keyword>
<evidence type="ECO:0000256" key="3">
    <source>
        <dbReference type="ARBA" id="ARBA00014046"/>
    </source>
</evidence>
<keyword evidence="5 8" id="KW-0274">FAD</keyword>
<evidence type="ECO:0000256" key="7">
    <source>
        <dbReference type="ARBA" id="ARBA00033999"/>
    </source>
</evidence>
<dbReference type="SUPFAM" id="SSF48173">
    <property type="entry name" value="Cryptochrome/photolyase FAD-binding domain"/>
    <property type="match status" value="1"/>
</dbReference>
<keyword evidence="12" id="KW-0456">Lyase</keyword>
<dbReference type="InterPro" id="IPR036155">
    <property type="entry name" value="Crypto/Photolyase_N_sf"/>
</dbReference>
<dbReference type="GO" id="GO:0000719">
    <property type="term" value="P:photoreactive repair"/>
    <property type="evidence" value="ECO:0007669"/>
    <property type="project" value="UniProtKB-ARBA"/>
</dbReference>
<comment type="catalytic activity">
    <reaction evidence="7">
        <text>cyclobutadipyrimidine (in DNA) = 2 pyrimidine residues (in DNA).</text>
        <dbReference type="EC" id="4.1.99.3"/>
    </reaction>
</comment>
<evidence type="ECO:0000256" key="9">
    <source>
        <dbReference type="PIRSR" id="PIRSR602081-2"/>
    </source>
</evidence>
<keyword evidence="6 10" id="KW-0157">Chromophore</keyword>
<dbReference type="EC" id="4.1.99.3" evidence="2"/>
<dbReference type="Gene3D" id="1.25.40.80">
    <property type="match status" value="1"/>
</dbReference>
<comment type="cofactor">
    <cofactor evidence="1">
        <name>(6R)-5,10-methylene-5,6,7,8-tetrahydrofolate</name>
        <dbReference type="ChEBI" id="CHEBI:15636"/>
    </cofactor>
</comment>
<dbReference type="GO" id="GO:0003677">
    <property type="term" value="F:DNA binding"/>
    <property type="evidence" value="ECO:0007669"/>
    <property type="project" value="TreeGrafter"/>
</dbReference>
<evidence type="ECO:0000256" key="5">
    <source>
        <dbReference type="ARBA" id="ARBA00022827"/>
    </source>
</evidence>
<evidence type="ECO:0000256" key="1">
    <source>
        <dbReference type="ARBA" id="ARBA00001932"/>
    </source>
</evidence>
<evidence type="ECO:0000313" key="12">
    <source>
        <dbReference type="EMBL" id="SIO02196.1"/>
    </source>
</evidence>
<dbReference type="GO" id="GO:0009416">
    <property type="term" value="P:response to light stimulus"/>
    <property type="evidence" value="ECO:0007669"/>
    <property type="project" value="TreeGrafter"/>
</dbReference>
<dbReference type="InterPro" id="IPR018394">
    <property type="entry name" value="DNA_photolyase_1_CS_C"/>
</dbReference>
<evidence type="ECO:0000256" key="10">
    <source>
        <dbReference type="RuleBase" id="RU004182"/>
    </source>
</evidence>
<dbReference type="InterPro" id="IPR006050">
    <property type="entry name" value="DNA_photolyase_N"/>
</dbReference>
<dbReference type="Pfam" id="PF03441">
    <property type="entry name" value="FAD_binding_7"/>
    <property type="match status" value="1"/>
</dbReference>
<dbReference type="GO" id="GO:0071949">
    <property type="term" value="F:FAD binding"/>
    <property type="evidence" value="ECO:0007669"/>
    <property type="project" value="TreeGrafter"/>
</dbReference>